<organism evidence="2 3">
    <name type="scientific">Leptolyngbya boryana NIES-2135</name>
    <dbReference type="NCBI Taxonomy" id="1973484"/>
    <lineage>
        <taxon>Bacteria</taxon>
        <taxon>Bacillati</taxon>
        <taxon>Cyanobacteriota</taxon>
        <taxon>Cyanophyceae</taxon>
        <taxon>Leptolyngbyales</taxon>
        <taxon>Leptolyngbyaceae</taxon>
        <taxon>Leptolyngbya group</taxon>
        <taxon>Leptolyngbya</taxon>
    </lineage>
</organism>
<keyword evidence="1" id="KW-0812">Transmembrane</keyword>
<dbReference type="Pfam" id="PF14221">
    <property type="entry name" value="DUF4330"/>
    <property type="match status" value="1"/>
</dbReference>
<dbReference type="AlphaFoldDB" id="A0A1Z4JBL9"/>
<evidence type="ECO:0008006" key="4">
    <source>
        <dbReference type="Google" id="ProtNLM"/>
    </source>
</evidence>
<keyword evidence="3" id="KW-1185">Reference proteome</keyword>
<keyword evidence="1" id="KW-0472">Membrane</keyword>
<feature type="transmembrane region" description="Helical" evidence="1">
    <location>
        <begin position="30"/>
        <end position="49"/>
    </location>
</feature>
<evidence type="ECO:0000313" key="3">
    <source>
        <dbReference type="Proteomes" id="UP000217895"/>
    </source>
</evidence>
<proteinExistence type="predicted"/>
<keyword evidence="1" id="KW-1133">Transmembrane helix</keyword>
<evidence type="ECO:0000256" key="1">
    <source>
        <dbReference type="SAM" id="Phobius"/>
    </source>
</evidence>
<name>A0A1Z4JBL9_LEPBY</name>
<sequence length="186" mass="19785">MANTQRTRHLDILTMAIVDSQGRLFGKISILDVGAALVILLVVVGIFVYPGPTGAGAQGARQPVEVDVVVRGLSASNPKSFIKVGDTTNILVRKQPSGSVKLKELRFLPRTVATPQPDGTLKVFPDPRPELALTNDMLMTLTNEVPIVDGTPVLGGEKVKVGTTIELDGPTYTFGTTVVAIRINKS</sequence>
<dbReference type="EMBL" id="AP018203">
    <property type="protein sequence ID" value="BAY54185.1"/>
    <property type="molecule type" value="Genomic_DNA"/>
</dbReference>
<evidence type="ECO:0000313" key="2">
    <source>
        <dbReference type="EMBL" id="BAY54185.1"/>
    </source>
</evidence>
<dbReference type="Proteomes" id="UP000217895">
    <property type="component" value="Chromosome"/>
</dbReference>
<protein>
    <recommendedName>
        <fullName evidence="4">Pyruvate/2-oxoglutarate dehydrogenase complex,dihydrolipoamide dehydrogenase (E3) component</fullName>
    </recommendedName>
</protein>
<dbReference type="InterPro" id="IPR025480">
    <property type="entry name" value="DUF4330"/>
</dbReference>
<reference evidence="2 3" key="1">
    <citation type="submission" date="2017-06" db="EMBL/GenBank/DDBJ databases">
        <title>Genome sequencing of cyanobaciteial culture collection at National Institute for Environmental Studies (NIES).</title>
        <authorList>
            <person name="Hirose Y."/>
            <person name="Shimura Y."/>
            <person name="Fujisawa T."/>
            <person name="Nakamura Y."/>
            <person name="Kawachi M."/>
        </authorList>
    </citation>
    <scope>NUCLEOTIDE SEQUENCE [LARGE SCALE GENOMIC DNA]</scope>
    <source>
        <strain evidence="2 3">NIES-2135</strain>
    </source>
</reference>
<gene>
    <name evidence="2" type="ORF">NIES2135_10000</name>
</gene>
<accession>A0A1Z4JBL9</accession>